<keyword evidence="2" id="KW-1185">Reference proteome</keyword>
<dbReference type="Proteomes" id="UP001239111">
    <property type="component" value="Chromosome 3"/>
</dbReference>
<reference evidence="1" key="1">
    <citation type="submission" date="2023-04" db="EMBL/GenBank/DDBJ databases">
        <title>A chromosome-level genome assembly of the parasitoid wasp Eretmocerus hayati.</title>
        <authorList>
            <person name="Zhong Y."/>
            <person name="Liu S."/>
            <person name="Liu Y."/>
        </authorList>
    </citation>
    <scope>NUCLEOTIDE SEQUENCE</scope>
    <source>
        <strain evidence="1">ZJU_SS_LIU_2023</strain>
    </source>
</reference>
<proteinExistence type="predicted"/>
<evidence type="ECO:0000313" key="2">
    <source>
        <dbReference type="Proteomes" id="UP001239111"/>
    </source>
</evidence>
<dbReference type="EMBL" id="CM056743">
    <property type="protein sequence ID" value="KAJ8669877.1"/>
    <property type="molecule type" value="Genomic_DNA"/>
</dbReference>
<gene>
    <name evidence="1" type="ORF">QAD02_001136</name>
</gene>
<sequence>MINFIAHAVAYFTCRAENPCKSLRHCSLWAGDDGDLFTGDDWEQKVDAEENKIMHKFVVTFNWRTAFKLWISRRLAGNYTPTSEIPRGSEGNVTVIDLLRQVPWQQVKGKFFEAVGLYFSPRGASEGVTSAPTTTIAPTTQNSNSDARIDNIVNSLTQQVKRSIGQIDWGKAAALFQKHVKEGFLLPPKPGPTDTTGSSKPPSAQQPGNPTEDNGSPITMDKFVNKISLAEGFAKFLEEKKKLDREEEKRKEEEAKKEFEKQEQLRQAALERELAEKLRKAEEEKEKERQQQQLVEEREQREERERQEQLERELKAAEEQKEREQEEQRLEQERELKEEQERQEKLQNELRAAELRKEIKRMIRIEEEKRQERERIEERRRERKERARERKQARLARVKAIKERKRRQQNRAADRRRAQEEKRREQERQRRAIQQREEEEQQQRRQQERQRRKEREERERQKRSEAKKAQRREYLI</sequence>
<comment type="caution">
    <text evidence="1">The sequence shown here is derived from an EMBL/GenBank/DDBJ whole genome shotgun (WGS) entry which is preliminary data.</text>
</comment>
<protein>
    <submittedName>
        <fullName evidence="1">Uncharacterized protein</fullName>
    </submittedName>
</protein>
<organism evidence="1 2">
    <name type="scientific">Eretmocerus hayati</name>
    <dbReference type="NCBI Taxonomy" id="131215"/>
    <lineage>
        <taxon>Eukaryota</taxon>
        <taxon>Metazoa</taxon>
        <taxon>Ecdysozoa</taxon>
        <taxon>Arthropoda</taxon>
        <taxon>Hexapoda</taxon>
        <taxon>Insecta</taxon>
        <taxon>Pterygota</taxon>
        <taxon>Neoptera</taxon>
        <taxon>Endopterygota</taxon>
        <taxon>Hymenoptera</taxon>
        <taxon>Apocrita</taxon>
        <taxon>Proctotrupomorpha</taxon>
        <taxon>Chalcidoidea</taxon>
        <taxon>Aphelinidae</taxon>
        <taxon>Aphelininae</taxon>
        <taxon>Eretmocerus</taxon>
    </lineage>
</organism>
<name>A0ACC2NFK2_9HYME</name>
<evidence type="ECO:0000313" key="1">
    <source>
        <dbReference type="EMBL" id="KAJ8669877.1"/>
    </source>
</evidence>
<accession>A0ACC2NFK2</accession>